<dbReference type="AlphaFoldDB" id="A0A1G2DR25"/>
<dbReference type="GO" id="GO:0032259">
    <property type="term" value="P:methylation"/>
    <property type="evidence" value="ECO:0007669"/>
    <property type="project" value="UniProtKB-KW"/>
</dbReference>
<dbReference type="InterPro" id="IPR029028">
    <property type="entry name" value="Alpha/beta_knot_MTases"/>
</dbReference>
<gene>
    <name evidence="4" type="ORF">A3J08_00830</name>
</gene>
<dbReference type="PANTHER" id="PTHR46429:SF1">
    <property type="entry name" value="23S RRNA (GUANOSINE-2'-O-)-METHYLTRANSFERASE RLMB"/>
    <property type="match status" value="1"/>
</dbReference>
<dbReference type="Pfam" id="PF08032">
    <property type="entry name" value="SpoU_sub_bind"/>
    <property type="match status" value="1"/>
</dbReference>
<dbReference type="InterPro" id="IPR029064">
    <property type="entry name" value="Ribosomal_eL30-like_sf"/>
</dbReference>
<dbReference type="SMART" id="SM00967">
    <property type="entry name" value="SpoU_sub_bind"/>
    <property type="match status" value="1"/>
</dbReference>
<protein>
    <submittedName>
        <fullName evidence="4">23S rRNA (Guanosine(2251)-2'-O)-methyltransferase RlmB</fullName>
    </submittedName>
</protein>
<name>A0A1G2DR25_9BACT</name>
<evidence type="ECO:0000256" key="2">
    <source>
        <dbReference type="ARBA" id="ARBA00022679"/>
    </source>
</evidence>
<dbReference type="Gene3D" id="3.40.1280.10">
    <property type="match status" value="1"/>
</dbReference>
<dbReference type="EMBL" id="MHLR01000016">
    <property type="protein sequence ID" value="OGZ15308.1"/>
    <property type="molecule type" value="Genomic_DNA"/>
</dbReference>
<accession>A0A1G2DR25</accession>
<reference evidence="4 5" key="1">
    <citation type="journal article" date="2016" name="Nat. Commun.">
        <title>Thousands of microbial genomes shed light on interconnected biogeochemical processes in an aquifer system.</title>
        <authorList>
            <person name="Anantharaman K."/>
            <person name="Brown C.T."/>
            <person name="Hug L.A."/>
            <person name="Sharon I."/>
            <person name="Castelle C.J."/>
            <person name="Probst A.J."/>
            <person name="Thomas B.C."/>
            <person name="Singh A."/>
            <person name="Wilkins M.J."/>
            <person name="Karaoz U."/>
            <person name="Brodie E.L."/>
            <person name="Williams K.H."/>
            <person name="Hubbard S.S."/>
            <person name="Banfield J.F."/>
        </authorList>
    </citation>
    <scope>NUCLEOTIDE SEQUENCE [LARGE SCALE GENOMIC DNA]</scope>
</reference>
<dbReference type="SUPFAM" id="SSF55315">
    <property type="entry name" value="L30e-like"/>
    <property type="match status" value="1"/>
</dbReference>
<dbReference type="Gene3D" id="3.30.1330.30">
    <property type="match status" value="1"/>
</dbReference>
<evidence type="ECO:0000259" key="3">
    <source>
        <dbReference type="SMART" id="SM00967"/>
    </source>
</evidence>
<organism evidence="4 5">
    <name type="scientific">Candidatus Lloydbacteria bacterium RIFCSPLOWO2_02_FULL_51_11</name>
    <dbReference type="NCBI Taxonomy" id="1798667"/>
    <lineage>
        <taxon>Bacteria</taxon>
        <taxon>Candidatus Lloydiibacteriota</taxon>
    </lineage>
</organism>
<dbReference type="InterPro" id="IPR001537">
    <property type="entry name" value="SpoU_MeTrfase"/>
</dbReference>
<dbReference type="GO" id="GO:0005829">
    <property type="term" value="C:cytosol"/>
    <property type="evidence" value="ECO:0007669"/>
    <property type="project" value="TreeGrafter"/>
</dbReference>
<comment type="caution">
    <text evidence="4">The sequence shown here is derived from an EMBL/GenBank/DDBJ whole genome shotgun (WGS) entry which is preliminary data.</text>
</comment>
<keyword evidence="1 4" id="KW-0489">Methyltransferase</keyword>
<dbReference type="NCBIfam" id="TIGR00186">
    <property type="entry name" value="rRNA_methyl_3"/>
    <property type="match status" value="1"/>
</dbReference>
<dbReference type="PANTHER" id="PTHR46429">
    <property type="entry name" value="23S RRNA (GUANOSINE-2'-O-)-METHYLTRANSFERASE RLMB"/>
    <property type="match status" value="1"/>
</dbReference>
<dbReference type="Pfam" id="PF00588">
    <property type="entry name" value="SpoU_methylase"/>
    <property type="match status" value="1"/>
</dbReference>
<dbReference type="GO" id="GO:0003723">
    <property type="term" value="F:RNA binding"/>
    <property type="evidence" value="ECO:0007669"/>
    <property type="project" value="InterPro"/>
</dbReference>
<evidence type="ECO:0000313" key="4">
    <source>
        <dbReference type="EMBL" id="OGZ15308.1"/>
    </source>
</evidence>
<sequence length="249" mass="26458">MTREKIYIYGKHALKEALLHKPKSVEKVFLSGNTAEDKELVALLKKAGIAPKPLSGTTLKKGSAEDASHQGVVALITLSEIVVSYDEFIKACKIEAHTGLVLLDELSDPHNVGAIIRSAVAFGISGVLFPAHNQAPITGAVVKVSAGMVFRAPLVSIGNVNTTVRDLKERGFWIYGLAGEAEKKITEEAFDAPAVFILGNESAGIRLKTKETADILLSIPVDPTCESLNVAASAAVALYAWSTQKAPRA</sequence>
<dbReference type="GO" id="GO:0006396">
    <property type="term" value="P:RNA processing"/>
    <property type="evidence" value="ECO:0007669"/>
    <property type="project" value="InterPro"/>
</dbReference>
<proteinExistence type="predicted"/>
<dbReference type="CDD" id="cd18103">
    <property type="entry name" value="SpoU-like_RlmB"/>
    <property type="match status" value="1"/>
</dbReference>
<dbReference type="InterPro" id="IPR013123">
    <property type="entry name" value="SpoU_subst-bd"/>
</dbReference>
<feature type="domain" description="RNA 2-O ribose methyltransferase substrate binding" evidence="3">
    <location>
        <begin position="7"/>
        <end position="82"/>
    </location>
</feature>
<dbReference type="InterPro" id="IPR004441">
    <property type="entry name" value="rRNA_MeTrfase_TrmH"/>
</dbReference>
<dbReference type="STRING" id="1798667.A3J08_00830"/>
<keyword evidence="2 4" id="KW-0808">Transferase</keyword>
<dbReference type="SUPFAM" id="SSF75217">
    <property type="entry name" value="alpha/beta knot"/>
    <property type="match status" value="1"/>
</dbReference>
<dbReference type="InterPro" id="IPR029026">
    <property type="entry name" value="tRNA_m1G_MTases_N"/>
</dbReference>
<dbReference type="Proteomes" id="UP000177573">
    <property type="component" value="Unassembled WGS sequence"/>
</dbReference>
<evidence type="ECO:0000256" key="1">
    <source>
        <dbReference type="ARBA" id="ARBA00022603"/>
    </source>
</evidence>
<dbReference type="GO" id="GO:0008173">
    <property type="term" value="F:RNA methyltransferase activity"/>
    <property type="evidence" value="ECO:0007669"/>
    <property type="project" value="InterPro"/>
</dbReference>
<evidence type="ECO:0000313" key="5">
    <source>
        <dbReference type="Proteomes" id="UP000177573"/>
    </source>
</evidence>